<feature type="compositionally biased region" description="Polar residues" evidence="5">
    <location>
        <begin position="414"/>
        <end position="436"/>
    </location>
</feature>
<dbReference type="Gene3D" id="3.30.379.10">
    <property type="entry name" value="Chitobiase/beta-hexosaminidase domain 2-like"/>
    <property type="match status" value="1"/>
</dbReference>
<dbReference type="InterPro" id="IPR036770">
    <property type="entry name" value="Ankyrin_rpt-contain_sf"/>
</dbReference>
<dbReference type="InterPro" id="IPR002110">
    <property type="entry name" value="Ankyrin_rpt"/>
</dbReference>
<dbReference type="InterPro" id="IPR017853">
    <property type="entry name" value="GH"/>
</dbReference>
<keyword evidence="3 4" id="KW-0040">ANK repeat</keyword>
<dbReference type="SMART" id="SM00248">
    <property type="entry name" value="ANK"/>
    <property type="match status" value="3"/>
</dbReference>
<dbReference type="SUPFAM" id="SSF51445">
    <property type="entry name" value="(Trans)glycosidases"/>
    <property type="match status" value="1"/>
</dbReference>
<dbReference type="SUPFAM" id="SSF48403">
    <property type="entry name" value="Ankyrin repeat"/>
    <property type="match status" value="1"/>
</dbReference>
<evidence type="ECO:0000256" key="3">
    <source>
        <dbReference type="ARBA" id="ARBA00023043"/>
    </source>
</evidence>
<proteinExistence type="predicted"/>
<sequence>MGEKEEAAPVLLQCLESGRVDVICSILSQMKNQADFHAQVDKLCCKEGTLLHKAVELDAADSVASLLAGGVNPCVQNLEGKTAYQCCKSDATRLSFVREALQSINMNKTERVCQLIRAGVPVDSVDTPQTKNTLLNWAADFATAEVVKALLTNGASVDLANSKDETPLHSAILKADPEVVKILLAAGANPSLKTKKGQDAFALAETHNPALLSLLSMDQIARDVRHHRSVDDMDDRMSLISCTETLNTQIFNDSGKYDKYKEGDIDSWTDLLWPQPKLISIKHQSVRNFEFPKDGKLKVYFDDCSCANPRQVMQIIELSKPLLISVGVDIEYRGHRLADHETSALEGKVTCGVFEDGRPSGSYTLTIDAVRGVEVVGSDYAGIRHAFATFVQIVRLHKYAQQKYGGHFNGVGSLPNTPNGNASGDHSLLNGSSSNKHLPDISSDGTIKELTIRDQPDRAFRAVYQDFSGCRILNPDTILKLATRLSSCKANYLFVNFEVRTTDRYQLPYTNRELFHMMQVCQELFITFVPSIDTQSNYLEGEQAKAIIEQFLDDFPLCKVVHFGPNLASLLIADRKLLTSIQRRVPRIYLSTHVDEKNGPLLSTLPAFVTLCVEGVWPFDVEQYVSPRVSIVIKFSTGDDGYLCAAPDSVAKKALLAAKLSDRQTVLGSMVCDLSTGCEAMPPSLSYMSLLASVGVAYNSSTDMKKYAFLLPVIAAHHMLLDGDMVTLFEQVQTLGKVEHQLTKYAYGYWKPNNSSSPNADMSSTTESTIFGMSPNKKMPISVFVEMILNPENMNMERLTPVVFKKARIELKRTSSALDAASKLLPYSYDLALVLEEIRLVTELMVLVSKLGQYMCVYGSQPIDRKKSFEEGLPYSPGRVGVINLPPAIRTDLANTMLRVRGQFQHVWLSRSIPSTLQNALKMFDNLFRALLPHDLQEMGKQLL</sequence>
<dbReference type="PROSITE" id="PS50297">
    <property type="entry name" value="ANK_REP_REGION"/>
    <property type="match status" value="1"/>
</dbReference>
<dbReference type="eggNOG" id="ENOG502RPUM">
    <property type="taxonomic scope" value="Eukaryota"/>
</dbReference>
<dbReference type="AlphaFoldDB" id="A0A1I7TQL8"/>
<accession>A0A1I7TQL8</accession>
<reference evidence="7" key="1">
    <citation type="submission" date="2016-11" db="UniProtKB">
        <authorList>
            <consortium name="WormBaseParasite"/>
        </authorList>
    </citation>
    <scope>IDENTIFICATION</scope>
</reference>
<evidence type="ECO:0000256" key="5">
    <source>
        <dbReference type="SAM" id="MobiDB-lite"/>
    </source>
</evidence>
<keyword evidence="1" id="KW-0677">Repeat</keyword>
<dbReference type="InterPro" id="IPR029018">
    <property type="entry name" value="Hex-like_dom2"/>
</dbReference>
<dbReference type="Pfam" id="PF12796">
    <property type="entry name" value="Ank_2"/>
    <property type="match status" value="1"/>
</dbReference>
<dbReference type="GO" id="GO:0070531">
    <property type="term" value="C:BRCA1-A complex"/>
    <property type="evidence" value="ECO:0007669"/>
    <property type="project" value="TreeGrafter"/>
</dbReference>
<feature type="repeat" description="ANK" evidence="4">
    <location>
        <begin position="130"/>
        <end position="162"/>
    </location>
</feature>
<evidence type="ECO:0000256" key="1">
    <source>
        <dbReference type="ARBA" id="ARBA00022737"/>
    </source>
</evidence>
<dbReference type="GO" id="GO:0004842">
    <property type="term" value="F:ubiquitin-protein transferase activity"/>
    <property type="evidence" value="ECO:0007669"/>
    <property type="project" value="TreeGrafter"/>
</dbReference>
<feature type="repeat" description="ANK" evidence="4">
    <location>
        <begin position="163"/>
        <end position="195"/>
    </location>
</feature>
<dbReference type="STRING" id="1561998.A0A1I7TQL8"/>
<dbReference type="PANTHER" id="PTHR24171:SF11">
    <property type="entry name" value="26S PROTEASOME NON-ATPASE REGULATORY SUBUNIT 10"/>
    <property type="match status" value="1"/>
</dbReference>
<dbReference type="Gene3D" id="1.25.40.20">
    <property type="entry name" value="Ankyrin repeat-containing domain"/>
    <property type="match status" value="2"/>
</dbReference>
<protein>
    <submittedName>
        <fullName evidence="7">ANK_REP_REGION domain-containing protein</fullName>
    </submittedName>
</protein>
<keyword evidence="2" id="KW-0378">Hydrolase</keyword>
<dbReference type="SUPFAM" id="SSF55545">
    <property type="entry name" value="beta-N-acetylhexosaminidase-like domain"/>
    <property type="match status" value="1"/>
</dbReference>
<dbReference type="WBParaSite" id="Csp11.Scaffold629.g10793.t1">
    <property type="protein sequence ID" value="Csp11.Scaffold629.g10793.t1"/>
    <property type="gene ID" value="Csp11.Scaffold629.g10793"/>
</dbReference>
<dbReference type="GO" id="GO:0016787">
    <property type="term" value="F:hydrolase activity"/>
    <property type="evidence" value="ECO:0007669"/>
    <property type="project" value="UniProtKB-KW"/>
</dbReference>
<dbReference type="PANTHER" id="PTHR24171">
    <property type="entry name" value="ANKYRIN REPEAT DOMAIN-CONTAINING PROTEIN 39-RELATED"/>
    <property type="match status" value="1"/>
</dbReference>
<keyword evidence="6" id="KW-1185">Reference proteome</keyword>
<evidence type="ECO:0000313" key="6">
    <source>
        <dbReference type="Proteomes" id="UP000095282"/>
    </source>
</evidence>
<evidence type="ECO:0000256" key="2">
    <source>
        <dbReference type="ARBA" id="ARBA00022801"/>
    </source>
</evidence>
<organism evidence="6 7">
    <name type="scientific">Caenorhabditis tropicalis</name>
    <dbReference type="NCBI Taxonomy" id="1561998"/>
    <lineage>
        <taxon>Eukaryota</taxon>
        <taxon>Metazoa</taxon>
        <taxon>Ecdysozoa</taxon>
        <taxon>Nematoda</taxon>
        <taxon>Chromadorea</taxon>
        <taxon>Rhabditida</taxon>
        <taxon>Rhabditina</taxon>
        <taxon>Rhabditomorpha</taxon>
        <taxon>Rhabditoidea</taxon>
        <taxon>Rhabditidae</taxon>
        <taxon>Peloderinae</taxon>
        <taxon>Caenorhabditis</taxon>
    </lineage>
</organism>
<feature type="region of interest" description="Disordered" evidence="5">
    <location>
        <begin position="411"/>
        <end position="442"/>
    </location>
</feature>
<dbReference type="GO" id="GO:0085020">
    <property type="term" value="P:protein K6-linked ubiquitination"/>
    <property type="evidence" value="ECO:0007669"/>
    <property type="project" value="TreeGrafter"/>
</dbReference>
<dbReference type="Proteomes" id="UP000095282">
    <property type="component" value="Unplaced"/>
</dbReference>
<name>A0A1I7TQL8_9PELO</name>
<dbReference type="PROSITE" id="PS50088">
    <property type="entry name" value="ANK_REPEAT"/>
    <property type="match status" value="2"/>
</dbReference>
<dbReference type="GO" id="GO:0031436">
    <property type="term" value="C:BRCA1-BARD1 complex"/>
    <property type="evidence" value="ECO:0007669"/>
    <property type="project" value="TreeGrafter"/>
</dbReference>
<evidence type="ECO:0000256" key="4">
    <source>
        <dbReference type="PROSITE-ProRule" id="PRU00023"/>
    </source>
</evidence>
<evidence type="ECO:0000313" key="7">
    <source>
        <dbReference type="WBParaSite" id="Csp11.Scaffold629.g10793.t1"/>
    </source>
</evidence>